<dbReference type="EMBL" id="BTGU01000024">
    <property type="protein sequence ID" value="GMN47056.1"/>
    <property type="molecule type" value="Genomic_DNA"/>
</dbReference>
<dbReference type="Gramene" id="FCD_00020624-RA">
    <property type="protein sequence ID" value="FCD_00020624-RA:cds"/>
    <property type="gene ID" value="FCD_00020624"/>
</dbReference>
<feature type="signal peptide" evidence="7">
    <location>
        <begin position="1"/>
        <end position="22"/>
    </location>
</feature>
<evidence type="ECO:0000256" key="7">
    <source>
        <dbReference type="SAM" id="SignalP"/>
    </source>
</evidence>
<name>A0AA88ANA1_FICCA</name>
<dbReference type="SUPFAM" id="SSF53955">
    <property type="entry name" value="Lysozyme-like"/>
    <property type="match status" value="1"/>
</dbReference>
<feature type="disulfide bond" evidence="5">
    <location>
        <begin position="179"/>
        <end position="186"/>
    </location>
</feature>
<dbReference type="InterPro" id="IPR001002">
    <property type="entry name" value="Chitin-bd_1"/>
</dbReference>
<feature type="disulfide bond" evidence="5 6">
    <location>
        <begin position="38"/>
        <end position="50"/>
    </location>
</feature>
<keyword evidence="2 7" id="KW-0732">Signal</keyword>
<dbReference type="GO" id="GO:0005975">
    <property type="term" value="P:carbohydrate metabolic process"/>
    <property type="evidence" value="ECO:0007669"/>
    <property type="project" value="InterPro"/>
</dbReference>
<evidence type="ECO:0000313" key="10">
    <source>
        <dbReference type="Proteomes" id="UP001187192"/>
    </source>
</evidence>
<gene>
    <name evidence="9" type="ORF">TIFTF001_016240</name>
</gene>
<evidence type="ECO:0000256" key="5">
    <source>
        <dbReference type="PIRSR" id="PIRSR001060-2"/>
    </source>
</evidence>
<evidence type="ECO:0000256" key="6">
    <source>
        <dbReference type="PROSITE-ProRule" id="PRU00261"/>
    </source>
</evidence>
<dbReference type="InterPro" id="IPR016283">
    <property type="entry name" value="Glyco_hydro_19"/>
</dbReference>
<feature type="disulfide bond" evidence="5">
    <location>
        <begin position="104"/>
        <end position="165"/>
    </location>
</feature>
<dbReference type="PIRSF" id="PIRSF001060">
    <property type="entry name" value="Endochitinase"/>
    <property type="match status" value="1"/>
</dbReference>
<dbReference type="InterPro" id="IPR036861">
    <property type="entry name" value="Endochitinase-like_sf"/>
</dbReference>
<dbReference type="PANTHER" id="PTHR22595">
    <property type="entry name" value="CHITINASE-RELATED"/>
    <property type="match status" value="1"/>
</dbReference>
<dbReference type="InterPro" id="IPR000726">
    <property type="entry name" value="Glyco_hydro_19_cat"/>
</dbReference>
<keyword evidence="3" id="KW-0611">Plant defense</keyword>
<accession>A0AA88ANA1</accession>
<comment type="caution">
    <text evidence="9">The sequence shown here is derived from an EMBL/GenBank/DDBJ whole genome shotgun (WGS) entry which is preliminary data.</text>
</comment>
<reference evidence="9" key="1">
    <citation type="submission" date="2023-07" db="EMBL/GenBank/DDBJ databases">
        <title>draft genome sequence of fig (Ficus carica).</title>
        <authorList>
            <person name="Takahashi T."/>
            <person name="Nishimura K."/>
        </authorList>
    </citation>
    <scope>NUCLEOTIDE SEQUENCE</scope>
</reference>
<evidence type="ECO:0000256" key="4">
    <source>
        <dbReference type="ARBA" id="ARBA00023157"/>
    </source>
</evidence>
<dbReference type="InterPro" id="IPR023346">
    <property type="entry name" value="Lysozyme-like_dom_sf"/>
</dbReference>
<feature type="chain" id="PRO_5041698260" description="Chitin-binding type-1 domain-containing protein" evidence="7">
    <location>
        <begin position="23"/>
        <end position="293"/>
    </location>
</feature>
<keyword evidence="4 5" id="KW-1015">Disulfide bond</keyword>
<dbReference type="Gene3D" id="3.30.20.10">
    <property type="entry name" value="Endochitinase, domain 2"/>
    <property type="match status" value="1"/>
</dbReference>
<dbReference type="CDD" id="cd00035">
    <property type="entry name" value="ChtBD1"/>
    <property type="match status" value="1"/>
</dbReference>
<feature type="disulfide bond" evidence="5 6">
    <location>
        <begin position="62"/>
        <end position="66"/>
    </location>
</feature>
<evidence type="ECO:0000256" key="1">
    <source>
        <dbReference type="ARBA" id="ARBA00022669"/>
    </source>
</evidence>
<sequence length="293" mass="32004">MKPITLTIFSLAFLFGIISVHCERSDHHCGPAYGNPGCSEGRCCSIHGWCGGAAAYCSGGNCDYQCWVYLSGSSLRNTNNNIASVQKIISESVFNEMFKHTKDCPSKGFYSYDAFITAAASFPGFCSTGDAATRKRELAAFLAKTSQATAGQRSDSQDAYAWGYCHINTTTIGGENDYCTSPNWPCAPGQKYNSRGPIQLTHNHNYGLVGEALGIDLINNPELVATNPVVSFKTAIWFWMTRHENKPSGQESSLDVVTSSIGYYKRYCDMLEVSYGDGTTSFSDGSRIRMPVF</sequence>
<dbReference type="FunFam" id="3.30.20.10:FF:000001">
    <property type="entry name" value="Endochitinase (Chitinase)"/>
    <property type="match status" value="1"/>
</dbReference>
<dbReference type="GO" id="GO:0004568">
    <property type="term" value="F:chitinase activity"/>
    <property type="evidence" value="ECO:0007669"/>
    <property type="project" value="InterPro"/>
</dbReference>
<keyword evidence="10" id="KW-1185">Reference proteome</keyword>
<dbReference type="PROSITE" id="PS50941">
    <property type="entry name" value="CHIT_BIND_I_2"/>
    <property type="match status" value="1"/>
</dbReference>
<dbReference type="PROSITE" id="PS00774">
    <property type="entry name" value="CHITINASE_19_2"/>
    <property type="match status" value="1"/>
</dbReference>
<keyword evidence="1 6" id="KW-0147">Chitin-binding</keyword>
<protein>
    <recommendedName>
        <fullName evidence="8">Chitin-binding type-1 domain-containing protein</fullName>
    </recommendedName>
</protein>
<evidence type="ECO:0000313" key="9">
    <source>
        <dbReference type="EMBL" id="GMN47056.1"/>
    </source>
</evidence>
<dbReference type="SMART" id="SM00270">
    <property type="entry name" value="ChtBD1"/>
    <property type="match status" value="1"/>
</dbReference>
<dbReference type="GO" id="GO:0016998">
    <property type="term" value="P:cell wall macromolecule catabolic process"/>
    <property type="evidence" value="ECO:0007669"/>
    <property type="project" value="InterPro"/>
</dbReference>
<evidence type="ECO:0000256" key="2">
    <source>
        <dbReference type="ARBA" id="ARBA00022729"/>
    </source>
</evidence>
<dbReference type="Gene3D" id="1.10.530.10">
    <property type="match status" value="1"/>
</dbReference>
<dbReference type="SUPFAM" id="SSF57016">
    <property type="entry name" value="Plant lectins/antimicrobial peptides"/>
    <property type="match status" value="1"/>
</dbReference>
<feature type="domain" description="Chitin-binding type-1" evidence="8">
    <location>
        <begin position="26"/>
        <end position="68"/>
    </location>
</feature>
<dbReference type="GO" id="GO:0050832">
    <property type="term" value="P:defense response to fungus"/>
    <property type="evidence" value="ECO:0007669"/>
    <property type="project" value="TreeGrafter"/>
</dbReference>
<proteinExistence type="predicted"/>
<dbReference type="PANTHER" id="PTHR22595:SF79">
    <property type="entry name" value="CHITINASE 12"/>
    <property type="match status" value="1"/>
</dbReference>
<feature type="disulfide bond" evidence="5 6">
    <location>
        <begin position="29"/>
        <end position="44"/>
    </location>
</feature>
<organism evidence="9 10">
    <name type="scientific">Ficus carica</name>
    <name type="common">Common fig</name>
    <dbReference type="NCBI Taxonomy" id="3494"/>
    <lineage>
        <taxon>Eukaryota</taxon>
        <taxon>Viridiplantae</taxon>
        <taxon>Streptophyta</taxon>
        <taxon>Embryophyta</taxon>
        <taxon>Tracheophyta</taxon>
        <taxon>Spermatophyta</taxon>
        <taxon>Magnoliopsida</taxon>
        <taxon>eudicotyledons</taxon>
        <taxon>Gunneridae</taxon>
        <taxon>Pentapetalae</taxon>
        <taxon>rosids</taxon>
        <taxon>fabids</taxon>
        <taxon>Rosales</taxon>
        <taxon>Moraceae</taxon>
        <taxon>Ficeae</taxon>
        <taxon>Ficus</taxon>
    </lineage>
</organism>
<dbReference type="GO" id="GO:0008061">
    <property type="term" value="F:chitin binding"/>
    <property type="evidence" value="ECO:0007669"/>
    <property type="project" value="UniProtKB-UniRule"/>
</dbReference>
<dbReference type="InterPro" id="IPR018371">
    <property type="entry name" value="Chitin-binding_1_CS"/>
</dbReference>
<dbReference type="Pfam" id="PF00182">
    <property type="entry name" value="Glyco_hydro_19"/>
    <property type="match status" value="1"/>
</dbReference>
<evidence type="ECO:0000256" key="3">
    <source>
        <dbReference type="ARBA" id="ARBA00022821"/>
    </source>
</evidence>
<dbReference type="GO" id="GO:0006032">
    <property type="term" value="P:chitin catabolic process"/>
    <property type="evidence" value="ECO:0007669"/>
    <property type="project" value="InterPro"/>
</dbReference>
<dbReference type="PROSITE" id="PS00026">
    <property type="entry name" value="CHIT_BIND_I_1"/>
    <property type="match status" value="1"/>
</dbReference>
<dbReference type="CDD" id="cd00325">
    <property type="entry name" value="chitinase_GH19"/>
    <property type="match status" value="1"/>
</dbReference>
<evidence type="ECO:0000259" key="8">
    <source>
        <dbReference type="PROSITE" id="PS50941"/>
    </source>
</evidence>
<dbReference type="Proteomes" id="UP001187192">
    <property type="component" value="Unassembled WGS sequence"/>
</dbReference>
<dbReference type="AlphaFoldDB" id="A0AA88ANA1"/>
<dbReference type="Gene3D" id="3.30.60.10">
    <property type="entry name" value="Endochitinase-like"/>
    <property type="match status" value="1"/>
</dbReference>
<feature type="disulfide bond" evidence="5 6">
    <location>
        <begin position="43"/>
        <end position="57"/>
    </location>
</feature>